<protein>
    <submittedName>
        <fullName evidence="1">Uncharacterized protein</fullName>
    </submittedName>
</protein>
<dbReference type="AlphaFoldDB" id="A0A7S3A9V0"/>
<reference evidence="1" key="1">
    <citation type="submission" date="2021-01" db="EMBL/GenBank/DDBJ databases">
        <authorList>
            <person name="Corre E."/>
            <person name="Pelletier E."/>
            <person name="Niang G."/>
            <person name="Scheremetjew M."/>
            <person name="Finn R."/>
            <person name="Kale V."/>
            <person name="Holt S."/>
            <person name="Cochrane G."/>
            <person name="Meng A."/>
            <person name="Brown T."/>
            <person name="Cohen L."/>
        </authorList>
    </citation>
    <scope>NUCLEOTIDE SEQUENCE</scope>
    <source>
        <strain evidence="1">CCMP 769</strain>
    </source>
</reference>
<accession>A0A7S3A9V0</accession>
<evidence type="ECO:0000313" key="1">
    <source>
        <dbReference type="EMBL" id="CAE0066234.1"/>
    </source>
</evidence>
<dbReference type="EMBL" id="HBHW01044176">
    <property type="protein sequence ID" value="CAE0066234.1"/>
    <property type="molecule type" value="Transcribed_RNA"/>
</dbReference>
<name>A0A7S3A9V0_9RHOD</name>
<organism evidence="1">
    <name type="scientific">Rhodosorus marinus</name>
    <dbReference type="NCBI Taxonomy" id="101924"/>
    <lineage>
        <taxon>Eukaryota</taxon>
        <taxon>Rhodophyta</taxon>
        <taxon>Stylonematophyceae</taxon>
        <taxon>Stylonematales</taxon>
        <taxon>Stylonemataceae</taxon>
        <taxon>Rhodosorus</taxon>
    </lineage>
</organism>
<sequence length="141" mass="15250">MKKVPFQKILAVSDDGDGCRQSNQAGCRVGSAKKGSLSGRICINFACAGACSIPPCKLQKHYLLGQPFSDEAVHDSSERAIPLGSSTEKDRMSVLYHFRPNSQLDCTLLSKVGGSSIDIQRVDPDEFFAPSTILERNCAVE</sequence>
<proteinExistence type="predicted"/>
<gene>
    <name evidence="1" type="ORF">RMAR00112_LOCUS34306</name>
</gene>